<dbReference type="InterPro" id="IPR012902">
    <property type="entry name" value="N_methyl_site"/>
</dbReference>
<evidence type="ECO:0000256" key="1">
    <source>
        <dbReference type="SAM" id="Phobius"/>
    </source>
</evidence>
<accession>A0ABX1VBI4</accession>
<keyword evidence="1" id="KW-1133">Transmembrane helix</keyword>
<proteinExistence type="predicted"/>
<comment type="caution">
    <text evidence="2">The sequence shown here is derived from an EMBL/GenBank/DDBJ whole genome shotgun (WGS) entry which is preliminary data.</text>
</comment>
<evidence type="ECO:0000313" key="3">
    <source>
        <dbReference type="Proteomes" id="UP000609651"/>
    </source>
</evidence>
<dbReference type="Proteomes" id="UP000609651">
    <property type="component" value="Unassembled WGS sequence"/>
</dbReference>
<evidence type="ECO:0008006" key="4">
    <source>
        <dbReference type="Google" id="ProtNLM"/>
    </source>
</evidence>
<dbReference type="PROSITE" id="PS00409">
    <property type="entry name" value="PROKAR_NTER_METHYL"/>
    <property type="match status" value="1"/>
</dbReference>
<keyword evidence="1" id="KW-0812">Transmembrane</keyword>
<protein>
    <recommendedName>
        <fullName evidence="4">Prepilin-type N-terminal cleavage/methylation domain-containing protein</fullName>
    </recommendedName>
</protein>
<evidence type="ECO:0000313" key="2">
    <source>
        <dbReference type="EMBL" id="NNJ25464.1"/>
    </source>
</evidence>
<dbReference type="RefSeq" id="WP_171185512.1">
    <property type="nucleotide sequence ID" value="NZ_WTPX01000038.1"/>
</dbReference>
<keyword evidence="3" id="KW-1185">Reference proteome</keyword>
<gene>
    <name evidence="2" type="ORF">LzC2_15340</name>
</gene>
<dbReference type="EMBL" id="WTPX01000038">
    <property type="protein sequence ID" value="NNJ25464.1"/>
    <property type="molecule type" value="Genomic_DNA"/>
</dbReference>
<sequence length="176" mass="18260">MKRIPTRIGAPTPPRSIRRRAGYSLVELMVVISGTVALISVGASTIVAVRRVATTAHTAAEAGTALSRLHRSLREDAADAVAATADETGLTLTAADGAAIRYEADAASVRRTVTGPRVGRDRYPVEGTGFTWTAEPGSDGVRAAIGYDRVGGSDARSDGIAVELAAWLSSDERGAE</sequence>
<reference evidence="2 3" key="1">
    <citation type="journal article" date="2020" name="Syst. Appl. Microbiol.">
        <title>Alienimonas chondri sp. nov., a novel planctomycete isolated from the biofilm of the red alga Chondrus crispus.</title>
        <authorList>
            <person name="Vitorino I."/>
            <person name="Albuquerque L."/>
            <person name="Wiegand S."/>
            <person name="Kallscheuer N."/>
            <person name="da Costa M.S."/>
            <person name="Lobo-da-Cunha A."/>
            <person name="Jogler C."/>
            <person name="Lage O.M."/>
        </authorList>
    </citation>
    <scope>NUCLEOTIDE SEQUENCE [LARGE SCALE GENOMIC DNA]</scope>
    <source>
        <strain evidence="2 3">LzC2</strain>
    </source>
</reference>
<organism evidence="2 3">
    <name type="scientific">Alienimonas chondri</name>
    <dbReference type="NCBI Taxonomy" id="2681879"/>
    <lineage>
        <taxon>Bacteria</taxon>
        <taxon>Pseudomonadati</taxon>
        <taxon>Planctomycetota</taxon>
        <taxon>Planctomycetia</taxon>
        <taxon>Planctomycetales</taxon>
        <taxon>Planctomycetaceae</taxon>
        <taxon>Alienimonas</taxon>
    </lineage>
</organism>
<name>A0ABX1VBI4_9PLAN</name>
<keyword evidence="1" id="KW-0472">Membrane</keyword>
<feature type="transmembrane region" description="Helical" evidence="1">
    <location>
        <begin position="21"/>
        <end position="43"/>
    </location>
</feature>